<evidence type="ECO:0000313" key="3">
    <source>
        <dbReference type="EMBL" id="KJA17267.1"/>
    </source>
</evidence>
<dbReference type="Pfam" id="PF07510">
    <property type="entry name" value="GmrSD_C"/>
    <property type="match status" value="1"/>
</dbReference>
<sequence length="204" mass="22151">MHLFVVAFLGFASAAMGLVIPRALPTPISAATAKTYLAALTVEVESNSPAYDRDLFVHWITISGTCNTRETVLKRDGTNVVTDSACASTSGNWVSPYDNVATTLASDLDIDHLVPLKEAWVSGARNWSAAQRQAFANDLVRPQLVAVTDSLNQSKGDQDPAEWMVPLASYKCTYVRAWIEVKHYYSLSVDTAEKAALTSYLASC</sequence>
<dbReference type="InterPro" id="IPR011089">
    <property type="entry name" value="GmrSD_C"/>
</dbReference>
<evidence type="ECO:0000313" key="4">
    <source>
        <dbReference type="Proteomes" id="UP000054270"/>
    </source>
</evidence>
<dbReference type="OMA" id="ASYYCTY"/>
<dbReference type="OrthoDB" id="3162605at2759"/>
<reference evidence="4" key="1">
    <citation type="submission" date="2014-04" db="EMBL/GenBank/DDBJ databases">
        <title>Evolutionary Origins and Diversification of the Mycorrhizal Mutualists.</title>
        <authorList>
            <consortium name="DOE Joint Genome Institute"/>
            <consortium name="Mycorrhizal Genomics Consortium"/>
            <person name="Kohler A."/>
            <person name="Kuo A."/>
            <person name="Nagy L.G."/>
            <person name="Floudas D."/>
            <person name="Copeland A."/>
            <person name="Barry K.W."/>
            <person name="Cichocki N."/>
            <person name="Veneault-Fourrey C."/>
            <person name="LaButti K."/>
            <person name="Lindquist E.A."/>
            <person name="Lipzen A."/>
            <person name="Lundell T."/>
            <person name="Morin E."/>
            <person name="Murat C."/>
            <person name="Riley R."/>
            <person name="Ohm R."/>
            <person name="Sun H."/>
            <person name="Tunlid A."/>
            <person name="Henrissat B."/>
            <person name="Grigoriev I.V."/>
            <person name="Hibbett D.S."/>
            <person name="Martin F."/>
        </authorList>
    </citation>
    <scope>NUCLEOTIDE SEQUENCE [LARGE SCALE GENOMIC DNA]</scope>
    <source>
        <strain evidence="4">FD-334 SS-4</strain>
    </source>
</reference>
<evidence type="ECO:0000256" key="1">
    <source>
        <dbReference type="SAM" id="SignalP"/>
    </source>
</evidence>
<dbReference type="PANTHER" id="PTHR24094:SF15">
    <property type="entry name" value="AMP-DEPENDENT SYNTHETASE_LIGASE DOMAIN-CONTAINING PROTEIN-RELATED"/>
    <property type="match status" value="1"/>
</dbReference>
<accession>A0A0D2KRL1</accession>
<gene>
    <name evidence="3" type="ORF">HYPSUDRAFT_46600</name>
</gene>
<organism evidence="3 4">
    <name type="scientific">Hypholoma sublateritium (strain FD-334 SS-4)</name>
    <dbReference type="NCBI Taxonomy" id="945553"/>
    <lineage>
        <taxon>Eukaryota</taxon>
        <taxon>Fungi</taxon>
        <taxon>Dikarya</taxon>
        <taxon>Basidiomycota</taxon>
        <taxon>Agaricomycotina</taxon>
        <taxon>Agaricomycetes</taxon>
        <taxon>Agaricomycetidae</taxon>
        <taxon>Agaricales</taxon>
        <taxon>Agaricineae</taxon>
        <taxon>Strophariaceae</taxon>
        <taxon>Hypholoma</taxon>
    </lineage>
</organism>
<feature type="chain" id="PRO_5002246388" description="GmrSD restriction endonucleases C-terminal domain-containing protein" evidence="1">
    <location>
        <begin position="18"/>
        <end position="204"/>
    </location>
</feature>
<name>A0A0D2KRL1_HYPSF</name>
<evidence type="ECO:0000259" key="2">
    <source>
        <dbReference type="Pfam" id="PF07510"/>
    </source>
</evidence>
<feature type="signal peptide" evidence="1">
    <location>
        <begin position="1"/>
        <end position="17"/>
    </location>
</feature>
<dbReference type="AlphaFoldDB" id="A0A0D2KRL1"/>
<feature type="domain" description="GmrSD restriction endonucleases C-terminal" evidence="2">
    <location>
        <begin position="97"/>
        <end position="198"/>
    </location>
</feature>
<dbReference type="EMBL" id="KN817606">
    <property type="protein sequence ID" value="KJA17267.1"/>
    <property type="molecule type" value="Genomic_DNA"/>
</dbReference>
<keyword evidence="1" id="KW-0732">Signal</keyword>
<dbReference type="STRING" id="945553.A0A0D2KRL1"/>
<dbReference type="PANTHER" id="PTHR24094">
    <property type="entry name" value="SECRETED PROTEIN"/>
    <property type="match status" value="1"/>
</dbReference>
<protein>
    <recommendedName>
        <fullName evidence="2">GmrSD restriction endonucleases C-terminal domain-containing protein</fullName>
    </recommendedName>
</protein>
<keyword evidence="4" id="KW-1185">Reference proteome</keyword>
<proteinExistence type="predicted"/>
<dbReference type="Proteomes" id="UP000054270">
    <property type="component" value="Unassembled WGS sequence"/>
</dbReference>